<keyword evidence="5" id="KW-0479">Metal-binding</keyword>
<keyword evidence="6" id="KW-0378">Hydrolase</keyword>
<keyword evidence="4" id="KW-0963">Cytoplasm</keyword>
<dbReference type="GO" id="GO:0008835">
    <property type="term" value="F:diaminohydroxyphosphoribosylaminopyrimidine deaminase activity"/>
    <property type="evidence" value="ECO:0007669"/>
    <property type="project" value="TreeGrafter"/>
</dbReference>
<dbReference type="CDD" id="cd01285">
    <property type="entry name" value="nucleoside_deaminase"/>
    <property type="match status" value="1"/>
</dbReference>
<feature type="domain" description="CMP/dCMP-type deaminase" evidence="9">
    <location>
        <begin position="1"/>
        <end position="117"/>
    </location>
</feature>
<comment type="cofactor">
    <cofactor evidence="1">
        <name>Zn(2+)</name>
        <dbReference type="ChEBI" id="CHEBI:29105"/>
    </cofactor>
</comment>
<dbReference type="EMBL" id="CP001719">
    <property type="protein sequence ID" value="ADC48049.1"/>
    <property type="molecule type" value="Genomic_DNA"/>
</dbReference>
<dbReference type="FunFam" id="3.40.140.10:FF:000016">
    <property type="entry name" value="Cytosine deaminase"/>
    <property type="match status" value="1"/>
</dbReference>
<dbReference type="RefSeq" id="WP_012956997.1">
    <property type="nucleotide sequence ID" value="NC_013790.1"/>
</dbReference>
<comment type="subcellular location">
    <subcellularLocation>
        <location evidence="2">Cytoplasm</location>
    </subcellularLocation>
</comment>
<dbReference type="PROSITE" id="PS51747">
    <property type="entry name" value="CYT_DCMP_DEAMINASES_2"/>
    <property type="match status" value="1"/>
</dbReference>
<evidence type="ECO:0000256" key="1">
    <source>
        <dbReference type="ARBA" id="ARBA00001947"/>
    </source>
</evidence>
<evidence type="ECO:0000256" key="6">
    <source>
        <dbReference type="ARBA" id="ARBA00022801"/>
    </source>
</evidence>
<dbReference type="Pfam" id="PF00383">
    <property type="entry name" value="dCMP_cyt_deam_1"/>
    <property type="match status" value="1"/>
</dbReference>
<dbReference type="GO" id="GO:0005737">
    <property type="term" value="C:cytoplasm"/>
    <property type="evidence" value="ECO:0007669"/>
    <property type="project" value="UniProtKB-SubCell"/>
</dbReference>
<protein>
    <submittedName>
        <fullName evidence="10">CMP/dCMP deaminase</fullName>
    </submittedName>
</protein>
<evidence type="ECO:0000256" key="8">
    <source>
        <dbReference type="ARBA" id="ARBA00060693"/>
    </source>
</evidence>
<comment type="pathway">
    <text evidence="8">Pyrimidine metabolism.</text>
</comment>
<evidence type="ECO:0000256" key="2">
    <source>
        <dbReference type="ARBA" id="ARBA00004496"/>
    </source>
</evidence>
<dbReference type="GO" id="GO:0055086">
    <property type="term" value="P:nucleobase-containing small molecule metabolic process"/>
    <property type="evidence" value="ECO:0007669"/>
    <property type="project" value="UniProtKB-ARBA"/>
</dbReference>
<dbReference type="InterPro" id="IPR016193">
    <property type="entry name" value="Cytidine_deaminase-like"/>
</dbReference>
<evidence type="ECO:0000256" key="3">
    <source>
        <dbReference type="ARBA" id="ARBA00011738"/>
    </source>
</evidence>
<evidence type="ECO:0000256" key="5">
    <source>
        <dbReference type="ARBA" id="ARBA00022723"/>
    </source>
</evidence>
<dbReference type="Proteomes" id="UP000008680">
    <property type="component" value="Chromosome"/>
</dbReference>
<dbReference type="AlphaFoldDB" id="D3E1G4"/>
<reference evidence="10 11" key="1">
    <citation type="journal article" date="2010" name="PLoS ONE">
        <title>The genome sequence of the rumen methanogen Methanobrevibacter ruminantium reveals new possibilities for controlling ruminant methane emissions.</title>
        <authorList>
            <person name="Leahy S.C."/>
            <person name="Kelly W.J."/>
            <person name="Altermann E."/>
            <person name="Ronimus R.S."/>
            <person name="Yeoman C.J."/>
            <person name="Pacheco D.M."/>
            <person name="Li D."/>
            <person name="Kong Z."/>
            <person name="McTavish S."/>
            <person name="Sang C."/>
            <person name="Lambie S.C."/>
            <person name="Janssen P.H."/>
            <person name="Dey D."/>
            <person name="Attwood G.T."/>
        </authorList>
    </citation>
    <scope>NUCLEOTIDE SEQUENCE [LARGE SCALE GENOMIC DNA]</scope>
    <source>
        <strain evidence="11">ATCC 35063 / DSM 1093 / JCM 13430 / OCM 146 / M1</strain>
    </source>
</reference>
<dbReference type="PANTHER" id="PTHR11079:SF190">
    <property type="entry name" value="CYTOSINE DEAMINASE"/>
    <property type="match status" value="1"/>
</dbReference>
<name>D3E1G4_METRM</name>
<dbReference type="STRING" id="634498.mru_2199"/>
<dbReference type="GeneID" id="8771880"/>
<keyword evidence="11" id="KW-1185">Reference proteome</keyword>
<dbReference type="InterPro" id="IPR002125">
    <property type="entry name" value="CMP_dCMP_dom"/>
</dbReference>
<evidence type="ECO:0000256" key="7">
    <source>
        <dbReference type="ARBA" id="ARBA00022833"/>
    </source>
</evidence>
<dbReference type="InterPro" id="IPR016192">
    <property type="entry name" value="APOBEC/CMP_deaminase_Zn-bd"/>
</dbReference>
<evidence type="ECO:0000259" key="9">
    <source>
        <dbReference type="PROSITE" id="PS51747"/>
    </source>
</evidence>
<dbReference type="GO" id="GO:0008270">
    <property type="term" value="F:zinc ion binding"/>
    <property type="evidence" value="ECO:0007669"/>
    <property type="project" value="InterPro"/>
</dbReference>
<sequence length="155" mass="17298">MHQKFMEEAIKEAEISSKEGGLPIGAVLVKENQIISRGHNRLIQKDSSILHAEMDAIENAGRLNHEDYQKCTLYTTLSPCPMCSGAVILYNIPRVVIGDNQTLMGAEKLLKDNGVEIIVLNDDKCKELFEDFVNNNPGIWENELAKVGNTTELKE</sequence>
<dbReference type="SUPFAM" id="SSF53927">
    <property type="entry name" value="Cytidine deaminase-like"/>
    <property type="match status" value="1"/>
</dbReference>
<evidence type="ECO:0000313" key="10">
    <source>
        <dbReference type="EMBL" id="ADC48049.1"/>
    </source>
</evidence>
<proteinExistence type="predicted"/>
<dbReference type="KEGG" id="mru:mru_2199"/>
<dbReference type="HOGENOM" id="CLU_025810_7_2_2"/>
<dbReference type="GO" id="GO:0072527">
    <property type="term" value="P:pyrimidine-containing compound metabolic process"/>
    <property type="evidence" value="ECO:0007669"/>
    <property type="project" value="UniProtKB-ARBA"/>
</dbReference>
<dbReference type="eggNOG" id="arCOG01488">
    <property type="taxonomic scope" value="Archaea"/>
</dbReference>
<gene>
    <name evidence="10" type="ordered locus">mru_2199</name>
</gene>
<organism evidence="10 11">
    <name type="scientific">Methanobrevibacter ruminantium (strain ATCC 35063 / DSM 1093 / JCM 13430 / OCM 146 / M1)</name>
    <name type="common">Methanobacterium ruminantium</name>
    <dbReference type="NCBI Taxonomy" id="634498"/>
    <lineage>
        <taxon>Archaea</taxon>
        <taxon>Methanobacteriati</taxon>
        <taxon>Methanobacteriota</taxon>
        <taxon>Methanomada group</taxon>
        <taxon>Methanobacteria</taxon>
        <taxon>Methanobacteriales</taxon>
        <taxon>Methanobacteriaceae</taxon>
        <taxon>Methanobrevibacter</taxon>
    </lineage>
</organism>
<accession>D3E1G4</accession>
<comment type="subunit">
    <text evidence="3">Homodimer.</text>
</comment>
<dbReference type="PANTHER" id="PTHR11079">
    <property type="entry name" value="CYTOSINE DEAMINASE FAMILY MEMBER"/>
    <property type="match status" value="1"/>
</dbReference>
<evidence type="ECO:0000256" key="4">
    <source>
        <dbReference type="ARBA" id="ARBA00022490"/>
    </source>
</evidence>
<dbReference type="Gene3D" id="3.40.140.10">
    <property type="entry name" value="Cytidine Deaminase, domain 2"/>
    <property type="match status" value="1"/>
</dbReference>
<dbReference type="PROSITE" id="PS00903">
    <property type="entry name" value="CYT_DCMP_DEAMINASES_1"/>
    <property type="match status" value="1"/>
</dbReference>
<dbReference type="PATRIC" id="fig|634498.28.peg.2199"/>
<keyword evidence="7" id="KW-0862">Zinc</keyword>
<evidence type="ECO:0000313" key="11">
    <source>
        <dbReference type="Proteomes" id="UP000008680"/>
    </source>
</evidence>